<feature type="domain" description="SMP-30/Gluconolactonase/LRE-like region" evidence="4">
    <location>
        <begin position="19"/>
        <end position="260"/>
    </location>
</feature>
<dbReference type="GO" id="GO:0019853">
    <property type="term" value="P:L-ascorbic acid biosynthetic process"/>
    <property type="evidence" value="ECO:0007669"/>
    <property type="project" value="TreeGrafter"/>
</dbReference>
<keyword evidence="3" id="KW-0862">Zinc</keyword>
<dbReference type="PRINTS" id="PR01790">
    <property type="entry name" value="SMP30FAMILY"/>
</dbReference>
<dbReference type="GO" id="GO:0004341">
    <property type="term" value="F:gluconolactonase activity"/>
    <property type="evidence" value="ECO:0007669"/>
    <property type="project" value="TreeGrafter"/>
</dbReference>
<accession>A0AAU7JFA6</accession>
<proteinExistence type="inferred from homology"/>
<feature type="binding site" evidence="3">
    <location>
        <position position="20"/>
    </location>
    <ligand>
        <name>a divalent metal cation</name>
        <dbReference type="ChEBI" id="CHEBI:60240"/>
    </ligand>
</feature>
<dbReference type="GO" id="GO:0005509">
    <property type="term" value="F:calcium ion binding"/>
    <property type="evidence" value="ECO:0007669"/>
    <property type="project" value="TreeGrafter"/>
</dbReference>
<evidence type="ECO:0000256" key="2">
    <source>
        <dbReference type="PIRSR" id="PIRSR605511-1"/>
    </source>
</evidence>
<dbReference type="EC" id="3.1.1.99" evidence="5"/>
<organism evidence="5">
    <name type="scientific">Alsobacter sp. KACC 23698</name>
    <dbReference type="NCBI Taxonomy" id="3149229"/>
    <lineage>
        <taxon>Bacteria</taxon>
        <taxon>Pseudomonadati</taxon>
        <taxon>Pseudomonadota</taxon>
        <taxon>Alphaproteobacteria</taxon>
        <taxon>Hyphomicrobiales</taxon>
        <taxon>Alsobacteraceae</taxon>
        <taxon>Alsobacter</taxon>
    </lineage>
</organism>
<protein>
    <submittedName>
        <fullName evidence="5">SMP-30/gluconolactonase/LRE family protein</fullName>
        <ecNumber evidence="5">3.1.1.99</ecNumber>
    </submittedName>
</protein>
<feature type="active site" description="Proton donor/acceptor" evidence="2">
    <location>
        <position position="202"/>
    </location>
</feature>
<reference evidence="5" key="1">
    <citation type="submission" date="2024-05" db="EMBL/GenBank/DDBJ databases">
        <authorList>
            <person name="Kim S."/>
            <person name="Heo J."/>
            <person name="Choi H."/>
            <person name="Choi Y."/>
            <person name="Kwon S.-W."/>
            <person name="Kim Y."/>
        </authorList>
    </citation>
    <scope>NUCLEOTIDE SEQUENCE</scope>
    <source>
        <strain evidence="5">KACC 23698</strain>
    </source>
</reference>
<dbReference type="SUPFAM" id="SSF63829">
    <property type="entry name" value="Calcium-dependent phosphotriesterase"/>
    <property type="match status" value="1"/>
</dbReference>
<feature type="binding site" evidence="3">
    <location>
        <position position="202"/>
    </location>
    <ligand>
        <name>a divalent metal cation</name>
        <dbReference type="ChEBI" id="CHEBI:60240"/>
    </ligand>
</feature>
<keyword evidence="3" id="KW-0479">Metal-binding</keyword>
<comment type="similarity">
    <text evidence="1">Belongs to the SMP-30/CGR1 family.</text>
</comment>
<feature type="binding site" evidence="3">
    <location>
        <position position="152"/>
    </location>
    <ligand>
        <name>a divalent metal cation</name>
        <dbReference type="ChEBI" id="CHEBI:60240"/>
    </ligand>
</feature>
<dbReference type="Pfam" id="PF08450">
    <property type="entry name" value="SGL"/>
    <property type="match status" value="1"/>
</dbReference>
<dbReference type="RefSeq" id="WP_406855681.1">
    <property type="nucleotide sequence ID" value="NZ_CP157484.1"/>
</dbReference>
<dbReference type="InterPro" id="IPR013658">
    <property type="entry name" value="SGL"/>
</dbReference>
<evidence type="ECO:0000256" key="1">
    <source>
        <dbReference type="ARBA" id="ARBA00008853"/>
    </source>
</evidence>
<name>A0AAU7JFA6_9HYPH</name>
<feature type="binding site" evidence="3">
    <location>
        <position position="103"/>
    </location>
    <ligand>
        <name>substrate</name>
    </ligand>
</feature>
<dbReference type="InterPro" id="IPR005511">
    <property type="entry name" value="SMP-30"/>
</dbReference>
<evidence type="ECO:0000256" key="3">
    <source>
        <dbReference type="PIRSR" id="PIRSR605511-2"/>
    </source>
</evidence>
<dbReference type="InterPro" id="IPR011042">
    <property type="entry name" value="6-blade_b-propeller_TolB-like"/>
</dbReference>
<comment type="cofactor">
    <cofactor evidence="3">
        <name>Zn(2+)</name>
        <dbReference type="ChEBI" id="CHEBI:29105"/>
    </cofactor>
    <text evidence="3">Binds 1 divalent metal cation per subunit.</text>
</comment>
<keyword evidence="5" id="KW-0378">Hydrolase</keyword>
<evidence type="ECO:0000259" key="4">
    <source>
        <dbReference type="Pfam" id="PF08450"/>
    </source>
</evidence>
<dbReference type="AlphaFoldDB" id="A0AAU7JFA6"/>
<dbReference type="Gene3D" id="2.120.10.30">
    <property type="entry name" value="TolB, C-terminal domain"/>
    <property type="match status" value="1"/>
</dbReference>
<dbReference type="PANTHER" id="PTHR10907:SF47">
    <property type="entry name" value="REGUCALCIN"/>
    <property type="match status" value="1"/>
</dbReference>
<dbReference type="PANTHER" id="PTHR10907">
    <property type="entry name" value="REGUCALCIN"/>
    <property type="match status" value="1"/>
</dbReference>
<sequence length="298" mass="32509">MRIDAPDVEVLIDTPLGTGEGPLWSAAEQALYFVDIEAPALFRFDPATRALKRWDMPSPIGSFGLCPDGRAVVALKTGVHLFDFATGAFDFLVAPEPDKPGNRLNDGKVGPDGRFWVGSMDDRPEKEPVAALYRIDPDGACTRMFDGLTVSNGLAWSPDGRTMFHSDSRQRFIQAFDFDPVAGALSNRRRLRMMEEDDGRPDGAACDAEGFYWSSGVSAGCLNRIAPDGTLDRKVKLPVFGPTMPCFGGPDLKTLYVTSLRKERDGVRQAGTLIRFDVDVPGAPVARFGEPLRATPRP</sequence>
<gene>
    <name evidence="5" type="ORF">ABEG18_24635</name>
</gene>
<evidence type="ECO:0000313" key="5">
    <source>
        <dbReference type="EMBL" id="XBO38840.1"/>
    </source>
</evidence>
<dbReference type="EMBL" id="CP157484">
    <property type="protein sequence ID" value="XBO38840.1"/>
    <property type="molecule type" value="Genomic_DNA"/>
</dbReference>
<feature type="binding site" evidence="3">
    <location>
        <position position="105"/>
    </location>
    <ligand>
        <name>substrate</name>
    </ligand>
</feature>